<evidence type="ECO:0000256" key="1">
    <source>
        <dbReference type="SAM" id="MobiDB-lite"/>
    </source>
</evidence>
<feature type="region of interest" description="Disordered" evidence="1">
    <location>
        <begin position="1"/>
        <end position="40"/>
    </location>
</feature>
<dbReference type="EMBL" id="JARKNE010000005">
    <property type="protein sequence ID" value="KAK5830906.1"/>
    <property type="molecule type" value="Genomic_DNA"/>
</dbReference>
<comment type="caution">
    <text evidence="2">The sequence shown here is derived from an EMBL/GenBank/DDBJ whole genome shotgun (WGS) entry which is preliminary data.</text>
</comment>
<dbReference type="Proteomes" id="UP001358586">
    <property type="component" value="Chromosome 5"/>
</dbReference>
<accession>A0ABR0PVA5</accession>
<evidence type="ECO:0000313" key="3">
    <source>
        <dbReference type="Proteomes" id="UP001358586"/>
    </source>
</evidence>
<keyword evidence="3" id="KW-1185">Reference proteome</keyword>
<name>A0ABR0PVA5_GOSAR</name>
<gene>
    <name evidence="2" type="ORF">PVK06_014701</name>
</gene>
<sequence length="59" mass="6897">MEHLKHGGAAVKEKMEELKNELKEKEETEDDLEDREATNKALINKEYRSNVCYKKQGNC</sequence>
<organism evidence="2 3">
    <name type="scientific">Gossypium arboreum</name>
    <name type="common">Tree cotton</name>
    <name type="synonym">Gossypium nanking</name>
    <dbReference type="NCBI Taxonomy" id="29729"/>
    <lineage>
        <taxon>Eukaryota</taxon>
        <taxon>Viridiplantae</taxon>
        <taxon>Streptophyta</taxon>
        <taxon>Embryophyta</taxon>
        <taxon>Tracheophyta</taxon>
        <taxon>Spermatophyta</taxon>
        <taxon>Magnoliopsida</taxon>
        <taxon>eudicotyledons</taxon>
        <taxon>Gunneridae</taxon>
        <taxon>Pentapetalae</taxon>
        <taxon>rosids</taxon>
        <taxon>malvids</taxon>
        <taxon>Malvales</taxon>
        <taxon>Malvaceae</taxon>
        <taxon>Malvoideae</taxon>
        <taxon>Gossypium</taxon>
    </lineage>
</organism>
<feature type="compositionally biased region" description="Basic and acidic residues" evidence="1">
    <location>
        <begin position="1"/>
        <end position="26"/>
    </location>
</feature>
<protein>
    <submittedName>
        <fullName evidence="2">Uncharacterized protein</fullName>
    </submittedName>
</protein>
<reference evidence="2 3" key="1">
    <citation type="submission" date="2023-03" db="EMBL/GenBank/DDBJ databases">
        <title>WGS of Gossypium arboreum.</title>
        <authorList>
            <person name="Yu D."/>
        </authorList>
    </citation>
    <scope>NUCLEOTIDE SEQUENCE [LARGE SCALE GENOMIC DNA]</scope>
    <source>
        <tissue evidence="2">Leaf</tissue>
    </source>
</reference>
<evidence type="ECO:0000313" key="2">
    <source>
        <dbReference type="EMBL" id="KAK5830906.1"/>
    </source>
</evidence>
<proteinExistence type="predicted"/>